<evidence type="ECO:0000256" key="2">
    <source>
        <dbReference type="ARBA" id="ARBA00009145"/>
    </source>
</evidence>
<dbReference type="PROSITE" id="PS51186">
    <property type="entry name" value="GNAT"/>
    <property type="match status" value="1"/>
</dbReference>
<name>A0A1B8PZG5_MORLA</name>
<keyword evidence="6 8" id="KW-0012">Acyltransferase</keyword>
<dbReference type="HAMAP" id="MF_01105">
    <property type="entry name" value="N_acetyl_glu_synth"/>
    <property type="match status" value="1"/>
</dbReference>
<dbReference type="PIRSF" id="PIRSF000423">
    <property type="entry name" value="ArgA"/>
    <property type="match status" value="1"/>
</dbReference>
<evidence type="ECO:0000256" key="1">
    <source>
        <dbReference type="ARBA" id="ARBA00004925"/>
    </source>
</evidence>
<feature type="domain" description="N-acetyltransferase" evidence="9">
    <location>
        <begin position="285"/>
        <end position="430"/>
    </location>
</feature>
<dbReference type="GO" id="GO:0005737">
    <property type="term" value="C:cytoplasm"/>
    <property type="evidence" value="ECO:0007669"/>
    <property type="project" value="UniProtKB-SubCell"/>
</dbReference>
<comment type="pathway">
    <text evidence="1 8">Amino-acid biosynthesis; L-arginine biosynthesis; N(2)-acetyl-L-ornithine from L-glutamate: step 1/4.</text>
</comment>
<dbReference type="Pfam" id="PF00696">
    <property type="entry name" value="AA_kinase"/>
    <property type="match status" value="1"/>
</dbReference>
<evidence type="ECO:0000256" key="8">
    <source>
        <dbReference type="HAMAP-Rule" id="MF_01105"/>
    </source>
</evidence>
<evidence type="ECO:0000256" key="3">
    <source>
        <dbReference type="ARBA" id="ARBA00022571"/>
    </source>
</evidence>
<dbReference type="SUPFAM" id="SSF55729">
    <property type="entry name" value="Acyl-CoA N-acyltransferases (Nat)"/>
    <property type="match status" value="1"/>
</dbReference>
<dbReference type="RefSeq" id="WP_065255106.1">
    <property type="nucleotide sequence ID" value="NZ_JARDJM010000016.1"/>
</dbReference>
<comment type="catalytic activity">
    <reaction evidence="7 8">
        <text>L-glutamate + acetyl-CoA = N-acetyl-L-glutamate + CoA + H(+)</text>
        <dbReference type="Rhea" id="RHEA:24292"/>
        <dbReference type="ChEBI" id="CHEBI:15378"/>
        <dbReference type="ChEBI" id="CHEBI:29985"/>
        <dbReference type="ChEBI" id="CHEBI:44337"/>
        <dbReference type="ChEBI" id="CHEBI:57287"/>
        <dbReference type="ChEBI" id="CHEBI:57288"/>
        <dbReference type="EC" id="2.3.1.1"/>
    </reaction>
</comment>
<dbReference type="AlphaFoldDB" id="A0A1B8PZG5"/>
<dbReference type="Pfam" id="PF00583">
    <property type="entry name" value="Acetyltransf_1"/>
    <property type="match status" value="1"/>
</dbReference>
<dbReference type="SUPFAM" id="SSF53633">
    <property type="entry name" value="Carbamate kinase-like"/>
    <property type="match status" value="1"/>
</dbReference>
<evidence type="ECO:0000313" key="11">
    <source>
        <dbReference type="Proteomes" id="UP000092607"/>
    </source>
</evidence>
<dbReference type="CDD" id="cd04301">
    <property type="entry name" value="NAT_SF"/>
    <property type="match status" value="1"/>
</dbReference>
<keyword evidence="3 8" id="KW-0055">Arginine biosynthesis</keyword>
<dbReference type="EMBL" id="LZMS01000060">
    <property type="protein sequence ID" value="OBX61869.1"/>
    <property type="molecule type" value="Genomic_DNA"/>
</dbReference>
<evidence type="ECO:0000256" key="5">
    <source>
        <dbReference type="ARBA" id="ARBA00022679"/>
    </source>
</evidence>
<accession>A0A1B8PZG5</accession>
<dbReference type="InterPro" id="IPR001048">
    <property type="entry name" value="Asp/Glu/Uridylate_kinase"/>
</dbReference>
<reference evidence="10 11" key="1">
    <citation type="submission" date="2016-06" db="EMBL/GenBank/DDBJ databases">
        <title>Draft genome of Moraxella lacunata CCUG 57757A.</title>
        <authorList>
            <person name="Salva-Serra F."/>
            <person name="Engstrom-Jakobsson H."/>
            <person name="Thorell K."/>
            <person name="Gonzales-Siles L."/>
            <person name="Karlsson R."/>
            <person name="Boulund F."/>
            <person name="Engstrand L."/>
            <person name="Kristiansson E."/>
            <person name="Moore E."/>
        </authorList>
    </citation>
    <scope>NUCLEOTIDE SEQUENCE [LARGE SCALE GENOMIC DNA]</scope>
    <source>
        <strain evidence="10 11">CCUG 57757A</strain>
    </source>
</reference>
<dbReference type="Proteomes" id="UP000092607">
    <property type="component" value="Unassembled WGS sequence"/>
</dbReference>
<proteinExistence type="inferred from homology"/>
<dbReference type="GO" id="GO:0006526">
    <property type="term" value="P:L-arginine biosynthetic process"/>
    <property type="evidence" value="ECO:0007669"/>
    <property type="project" value="UniProtKB-UniRule"/>
</dbReference>
<dbReference type="InterPro" id="IPR036393">
    <property type="entry name" value="AceGlu_kinase-like_sf"/>
</dbReference>
<evidence type="ECO:0000313" key="10">
    <source>
        <dbReference type="EMBL" id="OBX61869.1"/>
    </source>
</evidence>
<dbReference type="InterPro" id="IPR033719">
    <property type="entry name" value="NAGS_kin"/>
</dbReference>
<dbReference type="InterPro" id="IPR000182">
    <property type="entry name" value="GNAT_dom"/>
</dbReference>
<evidence type="ECO:0000256" key="4">
    <source>
        <dbReference type="ARBA" id="ARBA00022605"/>
    </source>
</evidence>
<dbReference type="PANTHER" id="PTHR30602:SF12">
    <property type="entry name" value="AMINO-ACID ACETYLTRANSFERASE NAGS1, CHLOROPLASTIC-RELATED"/>
    <property type="match status" value="1"/>
</dbReference>
<dbReference type="OrthoDB" id="9802238at2"/>
<dbReference type="InterPro" id="IPR010167">
    <property type="entry name" value="NH2A_AcTrfase"/>
</dbReference>
<comment type="similarity">
    <text evidence="2 8">Belongs to the acetyltransferase family. ArgA subfamily.</text>
</comment>
<dbReference type="EC" id="2.3.1.1" evidence="8"/>
<sequence length="430" mass="47423">MTHPNPIHWFRHSLPYINTHRGKTFVVMMTSEAVAHDSFATLVQDLALLHSLGIRLVLVHGARVQINDALARAELTDDTPFCHGVRVTPTSAMPTILAVVGQLTLKIQGEFSKGLANTPLFGAKISTVTGNFVNAKPFGVRHGVDFMQTGEVRRIDTKAIKHSLDNHHIVIANSIGFSATGDLFNLNALDVATHIATSLVADKLIILGKSLTDSHGSLIKELTATEAHKLIPTSTLAPTLTHAIHACQHGVGRVQLIDFDKDDALLGELFTTDGRGTMISQSDYDHIRQATALDIIGIMAIIRPLEEQGILIARSRERLEEMIDEFSVMERDGKIIGCIAMHELDDESVEIASVAMHGDYRSGERGANLLKFAEQSSKHKGKSRLFALTTRTLHWFIEHGFSETTPNELPCERFKQWQNGRNSKVLIKHI</sequence>
<organism evidence="10 11">
    <name type="scientific">Moraxella lacunata</name>
    <dbReference type="NCBI Taxonomy" id="477"/>
    <lineage>
        <taxon>Bacteria</taxon>
        <taxon>Pseudomonadati</taxon>
        <taxon>Pseudomonadota</taxon>
        <taxon>Gammaproteobacteria</taxon>
        <taxon>Moraxellales</taxon>
        <taxon>Moraxellaceae</taxon>
        <taxon>Moraxella</taxon>
    </lineage>
</organism>
<protein>
    <recommendedName>
        <fullName evidence="8">Amino-acid acetyltransferase</fullName>
        <ecNumber evidence="8">2.3.1.1</ecNumber>
    </recommendedName>
    <alternativeName>
        <fullName evidence="8">N-acetylglutamate synthase</fullName>
        <shortName evidence="8">AGS</shortName>
        <shortName evidence="8">NAGS</shortName>
    </alternativeName>
</protein>
<evidence type="ECO:0000256" key="7">
    <source>
        <dbReference type="ARBA" id="ARBA00048372"/>
    </source>
</evidence>
<keyword evidence="8" id="KW-0963">Cytoplasm</keyword>
<dbReference type="PANTHER" id="PTHR30602">
    <property type="entry name" value="AMINO-ACID ACETYLTRANSFERASE"/>
    <property type="match status" value="1"/>
</dbReference>
<dbReference type="InterPro" id="IPR016181">
    <property type="entry name" value="Acyl_CoA_acyltransferase"/>
</dbReference>
<dbReference type="Gene3D" id="3.40.630.30">
    <property type="match status" value="1"/>
</dbReference>
<comment type="subcellular location">
    <subcellularLocation>
        <location evidence="8">Cytoplasm</location>
    </subcellularLocation>
</comment>
<comment type="miscellaneous">
    <text evidence="8">In bacteria which possess the bifunctional enzyme ornithine acetyltransferase/N-acetylglutamate synthase (ArgJ), ArgA fulfills an anaplerotic role.</text>
</comment>
<comment type="caution">
    <text evidence="10">The sequence shown here is derived from an EMBL/GenBank/DDBJ whole genome shotgun (WGS) entry which is preliminary data.</text>
</comment>
<dbReference type="UniPathway" id="UPA00068">
    <property type="reaction ID" value="UER00106"/>
</dbReference>
<evidence type="ECO:0000259" key="9">
    <source>
        <dbReference type="PROSITE" id="PS51186"/>
    </source>
</evidence>
<dbReference type="NCBIfam" id="TIGR01890">
    <property type="entry name" value="N-Ac-Glu-synth"/>
    <property type="match status" value="1"/>
</dbReference>
<keyword evidence="5 8" id="KW-0808">Transferase</keyword>
<dbReference type="Gene3D" id="3.40.1160.10">
    <property type="entry name" value="Acetylglutamate kinase-like"/>
    <property type="match status" value="1"/>
</dbReference>
<evidence type="ECO:0000256" key="6">
    <source>
        <dbReference type="ARBA" id="ARBA00023315"/>
    </source>
</evidence>
<gene>
    <name evidence="8" type="primary">argA</name>
    <name evidence="10" type="ORF">A9309_07540</name>
</gene>
<dbReference type="NCBIfam" id="NF003641">
    <property type="entry name" value="PRK05279.1"/>
    <property type="match status" value="1"/>
</dbReference>
<keyword evidence="4 8" id="KW-0028">Amino-acid biosynthesis</keyword>
<dbReference type="CDD" id="cd04237">
    <property type="entry name" value="AAK_NAGS-ABP"/>
    <property type="match status" value="1"/>
</dbReference>
<dbReference type="GO" id="GO:0004042">
    <property type="term" value="F:L-glutamate N-acetyltransferase activity"/>
    <property type="evidence" value="ECO:0007669"/>
    <property type="project" value="UniProtKB-UniRule"/>
</dbReference>